<dbReference type="GO" id="GO:0003735">
    <property type="term" value="F:structural constituent of ribosome"/>
    <property type="evidence" value="ECO:0007669"/>
    <property type="project" value="InterPro"/>
</dbReference>
<accession>A0A1E5RGW3</accession>
<dbReference type="GO" id="GO:0005763">
    <property type="term" value="C:mitochondrial small ribosomal subunit"/>
    <property type="evidence" value="ECO:0007669"/>
    <property type="project" value="TreeGrafter"/>
</dbReference>
<feature type="region of interest" description="Disordered" evidence="4">
    <location>
        <begin position="284"/>
        <end position="306"/>
    </location>
</feature>
<dbReference type="InterPro" id="IPR020568">
    <property type="entry name" value="Ribosomal_Su5_D2-typ_SF"/>
</dbReference>
<keyword evidence="2 5" id="KW-0689">Ribosomal protein</keyword>
<comment type="similarity">
    <text evidence="1">Belongs to the universal ribosomal protein uS9 family.</text>
</comment>
<dbReference type="PANTHER" id="PTHR21569">
    <property type="entry name" value="RIBOSOMAL PROTEIN S9"/>
    <property type="match status" value="1"/>
</dbReference>
<dbReference type="Gene3D" id="3.30.230.10">
    <property type="match status" value="1"/>
</dbReference>
<proteinExistence type="inferred from homology"/>
<dbReference type="GO" id="GO:0003723">
    <property type="term" value="F:RNA binding"/>
    <property type="evidence" value="ECO:0007669"/>
    <property type="project" value="TreeGrafter"/>
</dbReference>
<keyword evidence="3" id="KW-0687">Ribonucleoprotein</keyword>
<keyword evidence="6" id="KW-1185">Reference proteome</keyword>
<dbReference type="OrthoDB" id="10254627at2759"/>
<gene>
    <name evidence="5" type="ORF">AWRI3578_g2424</name>
</gene>
<comment type="caution">
    <text evidence="5">The sequence shown here is derived from an EMBL/GenBank/DDBJ whole genome shotgun (WGS) entry which is preliminary data.</text>
</comment>
<evidence type="ECO:0000313" key="5">
    <source>
        <dbReference type="EMBL" id="OEJ85823.1"/>
    </source>
</evidence>
<dbReference type="EMBL" id="LPNL01000005">
    <property type="protein sequence ID" value="OEJ85823.1"/>
    <property type="molecule type" value="Genomic_DNA"/>
</dbReference>
<organism evidence="5 6">
    <name type="scientific">Hanseniaspora opuntiae</name>
    <dbReference type="NCBI Taxonomy" id="211096"/>
    <lineage>
        <taxon>Eukaryota</taxon>
        <taxon>Fungi</taxon>
        <taxon>Dikarya</taxon>
        <taxon>Ascomycota</taxon>
        <taxon>Saccharomycotina</taxon>
        <taxon>Saccharomycetes</taxon>
        <taxon>Saccharomycodales</taxon>
        <taxon>Saccharomycodaceae</taxon>
        <taxon>Hanseniaspora</taxon>
    </lineage>
</organism>
<protein>
    <submittedName>
        <fullName evidence="5">37S ribosomal protein S9, mitochondrial</fullName>
    </submittedName>
</protein>
<evidence type="ECO:0000256" key="4">
    <source>
        <dbReference type="SAM" id="MobiDB-lite"/>
    </source>
</evidence>
<reference evidence="6" key="1">
    <citation type="journal article" date="2016" name="Genome Announc.">
        <title>Genome sequences of three species of Hanseniaspora isolated from spontaneous wine fermentations.</title>
        <authorList>
            <person name="Sternes P.R."/>
            <person name="Lee D."/>
            <person name="Kutyna D.R."/>
            <person name="Borneman A.R."/>
        </authorList>
    </citation>
    <scope>NUCLEOTIDE SEQUENCE [LARGE SCALE GENOMIC DNA]</scope>
    <source>
        <strain evidence="6">AWRI3578</strain>
    </source>
</reference>
<evidence type="ECO:0000256" key="1">
    <source>
        <dbReference type="ARBA" id="ARBA00005251"/>
    </source>
</evidence>
<dbReference type="InterPro" id="IPR000754">
    <property type="entry name" value="Ribosomal_uS9"/>
</dbReference>
<dbReference type="Pfam" id="PF00380">
    <property type="entry name" value="Ribosomal_S9"/>
    <property type="match status" value="1"/>
</dbReference>
<dbReference type="GO" id="GO:0006412">
    <property type="term" value="P:translation"/>
    <property type="evidence" value="ECO:0007669"/>
    <property type="project" value="InterPro"/>
</dbReference>
<dbReference type="PANTHER" id="PTHR21569:SF1">
    <property type="entry name" value="SMALL RIBOSOMAL SUBUNIT PROTEIN US9M"/>
    <property type="match status" value="1"/>
</dbReference>
<name>A0A1E5RGW3_9ASCO</name>
<dbReference type="SUPFAM" id="SSF54211">
    <property type="entry name" value="Ribosomal protein S5 domain 2-like"/>
    <property type="match status" value="1"/>
</dbReference>
<dbReference type="AlphaFoldDB" id="A0A1E5RGW3"/>
<dbReference type="Proteomes" id="UP000095605">
    <property type="component" value="Unassembled WGS sequence"/>
</dbReference>
<sequence>MNMFKSTSVLLNGQPAKAPFVRRVKPLVNFLEPETSVVKKPIEPIFYKNRGEITKDLIIQRQLIQKYLPFISGVPGGLENATTQQVRMWVIPKSASEVETAQLQMNLIKLNSLDNTIKMADKDVSYLLEKYSAAKQQRYQSHISIENSKIQQYKYTKEINGQRVLQAPQVDEYGRAHGRALRMDAKANVFITKVKEGETPKILINSSYKSLKEYFEYIKYRENVIYPLKVVNALDKFNVYCEVENGGLKSQSEAIMFAITKALMNYNPLYEVHINKVKLLTEDKRERERKKPGQKGARARFTWVKR</sequence>
<dbReference type="InterPro" id="IPR014721">
    <property type="entry name" value="Ribsml_uS5_D2-typ_fold_subgr"/>
</dbReference>
<evidence type="ECO:0000256" key="2">
    <source>
        <dbReference type="ARBA" id="ARBA00022980"/>
    </source>
</evidence>
<evidence type="ECO:0000313" key="6">
    <source>
        <dbReference type="Proteomes" id="UP000095605"/>
    </source>
</evidence>
<evidence type="ECO:0000256" key="3">
    <source>
        <dbReference type="ARBA" id="ARBA00023274"/>
    </source>
</evidence>